<dbReference type="InterPro" id="IPR023877">
    <property type="entry name" value="Pyrrolysyl-tRNA_ligase_C"/>
</dbReference>
<dbReference type="PROSITE" id="PS50862">
    <property type="entry name" value="AA_TRNA_LIGASE_II"/>
    <property type="match status" value="1"/>
</dbReference>
<dbReference type="EMBL" id="CP003273">
    <property type="protein sequence ID" value="AGL03209.1"/>
    <property type="molecule type" value="Genomic_DNA"/>
</dbReference>
<keyword evidence="4" id="KW-0648">Protein biosynthesis</keyword>
<keyword evidence="2" id="KW-0547">Nucleotide-binding</keyword>
<dbReference type="GO" id="GO:0005524">
    <property type="term" value="F:ATP binding"/>
    <property type="evidence" value="ECO:0007669"/>
    <property type="project" value="UniProtKB-KW"/>
</dbReference>
<dbReference type="STRING" id="767817.Desgi_3917"/>
<evidence type="ECO:0000256" key="5">
    <source>
        <dbReference type="ARBA" id="ARBA00023146"/>
    </source>
</evidence>
<dbReference type="SUPFAM" id="SSF55681">
    <property type="entry name" value="Class II aaRS and biotin synthetases"/>
    <property type="match status" value="1"/>
</dbReference>
<dbReference type="Proteomes" id="UP000013520">
    <property type="component" value="Chromosome"/>
</dbReference>
<dbReference type="Gene3D" id="3.30.930.10">
    <property type="entry name" value="Bira Bifunctional Protein, Domain 2"/>
    <property type="match status" value="1"/>
</dbReference>
<dbReference type="GO" id="GO:0140096">
    <property type="term" value="F:catalytic activity, acting on a protein"/>
    <property type="evidence" value="ECO:0007669"/>
    <property type="project" value="UniProtKB-ARBA"/>
</dbReference>
<dbReference type="AlphaFoldDB" id="R4KKM0"/>
<dbReference type="GO" id="GO:0004812">
    <property type="term" value="F:aminoacyl-tRNA ligase activity"/>
    <property type="evidence" value="ECO:0007669"/>
    <property type="project" value="UniProtKB-KW"/>
</dbReference>
<evidence type="ECO:0000256" key="2">
    <source>
        <dbReference type="ARBA" id="ARBA00022741"/>
    </source>
</evidence>
<dbReference type="Gene3D" id="1.10.287.540">
    <property type="entry name" value="Helix hairpin bin"/>
    <property type="match status" value="1"/>
</dbReference>
<evidence type="ECO:0000256" key="4">
    <source>
        <dbReference type="ARBA" id="ARBA00022917"/>
    </source>
</evidence>
<dbReference type="OrthoDB" id="5417309at2"/>
<dbReference type="InterPro" id="IPR002319">
    <property type="entry name" value="Phenylalanyl-tRNA_Synthase"/>
</dbReference>
<evidence type="ECO:0000259" key="6">
    <source>
        <dbReference type="PROSITE" id="PS50862"/>
    </source>
</evidence>
<dbReference type="GO" id="GO:0016740">
    <property type="term" value="F:transferase activity"/>
    <property type="evidence" value="ECO:0007669"/>
    <property type="project" value="UniProtKB-ARBA"/>
</dbReference>
<accession>R4KKM0</accession>
<dbReference type="RefSeq" id="WP_006524409.1">
    <property type="nucleotide sequence ID" value="NC_021184.1"/>
</dbReference>
<dbReference type="InterPro" id="IPR006195">
    <property type="entry name" value="aa-tRNA-synth_II"/>
</dbReference>
<evidence type="ECO:0000313" key="8">
    <source>
        <dbReference type="Proteomes" id="UP000013520"/>
    </source>
</evidence>
<reference evidence="7 8" key="1">
    <citation type="submission" date="2012-01" db="EMBL/GenBank/DDBJ databases">
        <title>Complete sequence of Desulfotomaculum gibsoniae DSM 7213.</title>
        <authorList>
            <consortium name="US DOE Joint Genome Institute"/>
            <person name="Lucas S."/>
            <person name="Han J."/>
            <person name="Lapidus A."/>
            <person name="Cheng J.-F."/>
            <person name="Goodwin L."/>
            <person name="Pitluck S."/>
            <person name="Peters L."/>
            <person name="Ovchinnikova G."/>
            <person name="Teshima H."/>
            <person name="Detter J.C."/>
            <person name="Han C."/>
            <person name="Tapia R."/>
            <person name="Land M."/>
            <person name="Hauser L."/>
            <person name="Kyrpides N."/>
            <person name="Ivanova N."/>
            <person name="Pagani I."/>
            <person name="Parshina S."/>
            <person name="Plugge C."/>
            <person name="Muyzer G."/>
            <person name="Kuever J."/>
            <person name="Ivanova A."/>
            <person name="Nazina T."/>
            <person name="Klenk H.-P."/>
            <person name="Brambilla E."/>
            <person name="Spring S."/>
            <person name="Stams A.F."/>
            <person name="Woyke T."/>
        </authorList>
    </citation>
    <scope>NUCLEOTIDE SEQUENCE [LARGE SCALE GENOMIC DNA]</scope>
    <source>
        <strain evidence="7 8">DSM 7213</strain>
    </source>
</reference>
<protein>
    <submittedName>
        <fullName evidence="7">Pyrrolysyl-tRNA synthetase, C-terminal region</fullName>
    </submittedName>
</protein>
<keyword evidence="1" id="KW-0436">Ligase</keyword>
<feature type="domain" description="Aminoacyl-transfer RNA synthetases class-II family profile" evidence="6">
    <location>
        <begin position="62"/>
        <end position="254"/>
    </location>
</feature>
<name>R4KKM0_9FIRM</name>
<dbReference type="eggNOG" id="COG0441">
    <property type="taxonomic scope" value="Bacteria"/>
</dbReference>
<gene>
    <name evidence="7" type="ORF">Desgi_3917</name>
</gene>
<dbReference type="NCBIfam" id="TIGR02367">
    <property type="entry name" value="PylS_Cterm"/>
    <property type="match status" value="1"/>
</dbReference>
<evidence type="ECO:0000313" key="7">
    <source>
        <dbReference type="EMBL" id="AGL03209.1"/>
    </source>
</evidence>
<dbReference type="HOGENOM" id="CLU_1010485_0_0_9"/>
<dbReference type="GO" id="GO:0043039">
    <property type="term" value="P:tRNA aminoacylation"/>
    <property type="evidence" value="ECO:0007669"/>
    <property type="project" value="InterPro"/>
</dbReference>
<evidence type="ECO:0000256" key="3">
    <source>
        <dbReference type="ARBA" id="ARBA00022840"/>
    </source>
</evidence>
<dbReference type="GO" id="GO:0000049">
    <property type="term" value="F:tRNA binding"/>
    <property type="evidence" value="ECO:0007669"/>
    <property type="project" value="InterPro"/>
</dbReference>
<dbReference type="GO" id="GO:0006412">
    <property type="term" value="P:translation"/>
    <property type="evidence" value="ECO:0007669"/>
    <property type="project" value="UniProtKB-KW"/>
</dbReference>
<dbReference type="InterPro" id="IPR045864">
    <property type="entry name" value="aa-tRNA-synth_II/BPL/LPL"/>
</dbReference>
<dbReference type="KEGG" id="dgi:Desgi_3917"/>
<dbReference type="Pfam" id="PF01409">
    <property type="entry name" value="tRNA-synt_2d"/>
    <property type="match status" value="1"/>
</dbReference>
<keyword evidence="5 7" id="KW-0030">Aminoacyl-tRNA synthetase</keyword>
<organism evidence="7 8">
    <name type="scientific">Desulfoscipio gibsoniae DSM 7213</name>
    <dbReference type="NCBI Taxonomy" id="767817"/>
    <lineage>
        <taxon>Bacteria</taxon>
        <taxon>Bacillati</taxon>
        <taxon>Bacillota</taxon>
        <taxon>Clostridia</taxon>
        <taxon>Eubacteriales</taxon>
        <taxon>Desulfallaceae</taxon>
        <taxon>Desulfoscipio</taxon>
    </lineage>
</organism>
<keyword evidence="8" id="KW-1185">Reference proteome</keyword>
<evidence type="ECO:0000256" key="1">
    <source>
        <dbReference type="ARBA" id="ARBA00022598"/>
    </source>
</evidence>
<sequence>MINWSISQKQKLIELNGKSELLDLRFQDKQKRDQTFQKIEKELVKKNKDHLLELKEVIHRPLLSSLEIQLSNLLCKTGFVQVNTPIILPKAMLHKMTITPEHPLYKQVFWVDNNKCLRPMLAPNLYHYLKILDRLWSKPVRIFEIGPCFRKESQGAQHLNEFTMLNLVELGVDKGKQTERLKELGSLVMEEIGVKNYEFVETESEIYGITVDVVFDDLELGSGAFGPLKMDEQWGIFEPWVGIGFGLERLAMTLQGHRNIRRVGRGLTYLDGSLLNI</sequence>
<proteinExistence type="predicted"/>
<keyword evidence="3" id="KW-0067">ATP-binding</keyword>